<gene>
    <name evidence="4" type="ORF">BST11_12355</name>
    <name evidence="3" type="ORF">H7K38_19815</name>
</gene>
<name>A0AA41XTG1_9MYCO</name>
<dbReference type="EMBL" id="MVHD01000017">
    <property type="protein sequence ID" value="OQZ90535.1"/>
    <property type="molecule type" value="Genomic_DNA"/>
</dbReference>
<dbReference type="InterPro" id="IPR049449">
    <property type="entry name" value="TesB_ACOT8-like_N"/>
</dbReference>
<dbReference type="InterPro" id="IPR042171">
    <property type="entry name" value="Acyl-CoA_hotdog"/>
</dbReference>
<evidence type="ECO:0000256" key="1">
    <source>
        <dbReference type="SAM" id="MobiDB-lite"/>
    </source>
</evidence>
<feature type="domain" description="Acyl-CoA thioesterase-like N-terminal HotDog" evidence="2">
    <location>
        <begin position="41"/>
        <end position="115"/>
    </location>
</feature>
<evidence type="ECO:0000313" key="6">
    <source>
        <dbReference type="Proteomes" id="UP001141650"/>
    </source>
</evidence>
<evidence type="ECO:0000313" key="3">
    <source>
        <dbReference type="EMBL" id="MCV7380880.1"/>
    </source>
</evidence>
<dbReference type="InterPro" id="IPR029069">
    <property type="entry name" value="HotDog_dom_sf"/>
</dbReference>
<reference evidence="3" key="2">
    <citation type="submission" date="2020-07" db="EMBL/GenBank/DDBJ databases">
        <authorList>
            <person name="Pettersson B.M.F."/>
            <person name="Behra P.R.K."/>
            <person name="Ramesh M."/>
            <person name="Das S."/>
            <person name="Dasgupta S."/>
            <person name="Kirsebom L.A."/>
        </authorList>
    </citation>
    <scope>NUCLEOTIDE SEQUENCE</scope>
    <source>
        <strain evidence="3">CCUG 55640</strain>
    </source>
</reference>
<protein>
    <submittedName>
        <fullName evidence="3">Thioesterase family protein</fullName>
    </submittedName>
</protein>
<evidence type="ECO:0000313" key="5">
    <source>
        <dbReference type="Proteomes" id="UP000192319"/>
    </source>
</evidence>
<dbReference type="SUPFAM" id="SSF54637">
    <property type="entry name" value="Thioesterase/thiol ester dehydrase-isomerase"/>
    <property type="match status" value="1"/>
</dbReference>
<organism evidence="3 6">
    <name type="scientific">Mycobacterium alsense</name>
    <dbReference type="NCBI Taxonomy" id="324058"/>
    <lineage>
        <taxon>Bacteria</taxon>
        <taxon>Bacillati</taxon>
        <taxon>Actinomycetota</taxon>
        <taxon>Actinomycetes</taxon>
        <taxon>Mycobacteriales</taxon>
        <taxon>Mycobacteriaceae</taxon>
        <taxon>Mycobacterium</taxon>
    </lineage>
</organism>
<reference evidence="3" key="3">
    <citation type="journal article" date="2022" name="BMC Genomics">
        <title>Comparative genome analysis of mycobacteria focusing on tRNA and non-coding RNA.</title>
        <authorList>
            <person name="Behra P.R.K."/>
            <person name="Pettersson B.M.F."/>
            <person name="Ramesh M."/>
            <person name="Das S."/>
            <person name="Dasgupta S."/>
            <person name="Kirsebom L.A."/>
        </authorList>
    </citation>
    <scope>NUCLEOTIDE SEQUENCE</scope>
    <source>
        <strain evidence="3">CCUG 55640</strain>
    </source>
</reference>
<reference evidence="4 5" key="1">
    <citation type="submission" date="2017-02" db="EMBL/GenBank/DDBJ databases">
        <title>The new phylogeny of genus Mycobacterium.</title>
        <authorList>
            <person name="Tortoli E."/>
            <person name="Trovato A."/>
            <person name="Cirillo D.M."/>
        </authorList>
    </citation>
    <scope>NUCLEOTIDE SEQUENCE [LARGE SCALE GENOMIC DNA]</scope>
    <source>
        <strain evidence="4 5">DSM 45230</strain>
    </source>
</reference>
<proteinExistence type="predicted"/>
<dbReference type="AlphaFoldDB" id="A0AA41XTG1"/>
<dbReference type="Gene3D" id="2.40.160.210">
    <property type="entry name" value="Acyl-CoA thioesterase, double hotdog domain"/>
    <property type="match status" value="1"/>
</dbReference>
<evidence type="ECO:0000313" key="4">
    <source>
        <dbReference type="EMBL" id="OQZ90535.1"/>
    </source>
</evidence>
<feature type="region of interest" description="Disordered" evidence="1">
    <location>
        <begin position="1"/>
        <end position="39"/>
    </location>
</feature>
<evidence type="ECO:0000259" key="2">
    <source>
        <dbReference type="Pfam" id="PF13622"/>
    </source>
</evidence>
<comment type="caution">
    <text evidence="3">The sequence shown here is derived from an EMBL/GenBank/DDBJ whole genome shotgun (WGS) entry which is preliminary data.</text>
</comment>
<dbReference type="Proteomes" id="UP000192319">
    <property type="component" value="Unassembled WGS sequence"/>
</dbReference>
<sequence length="280" mass="29940">MTQTNVVPEDADSATPAPYFRRDESRFVPNETGRGGWGPSLSGHVVGGLLGWAAERAVDDPEFQPTRLTVDLPAPVALEPVEVRTQVHHDRKRLRLVEAVLTQGGTPVARASALFLRRGPQPDGKVWSPPVRMPPLPAGEGPEPSLFLRTYGWGTEMQNPDPGWADTPGPKYTWLHDTRALIDGEPVSAFTRAAMSADITASLANWGTNGLQFINVDYTLTLTRLPEGAHIGLASLTHHSHDGVATGSAVLVDRMGPIGSAVSVAIAHSGFRPHTKPPAG</sequence>
<dbReference type="Pfam" id="PF13622">
    <property type="entry name" value="4HBT_3"/>
    <property type="match status" value="1"/>
</dbReference>
<accession>A0AA41XTG1</accession>
<keyword evidence="5" id="KW-1185">Reference proteome</keyword>
<dbReference type="Proteomes" id="UP001141650">
    <property type="component" value="Unassembled WGS sequence"/>
</dbReference>
<dbReference type="EMBL" id="JACKVH010000017">
    <property type="protein sequence ID" value="MCV7380880.1"/>
    <property type="molecule type" value="Genomic_DNA"/>
</dbReference>